<accession>A0ABV1F599</accession>
<dbReference type="EMBL" id="JBBMFN010000116">
    <property type="protein sequence ID" value="MEQ2468558.1"/>
    <property type="molecule type" value="Genomic_DNA"/>
</dbReference>
<feature type="transmembrane region" description="Helical" evidence="1">
    <location>
        <begin position="73"/>
        <end position="92"/>
    </location>
</feature>
<dbReference type="Proteomes" id="UP001465426">
    <property type="component" value="Unassembled WGS sequence"/>
</dbReference>
<dbReference type="PANTHER" id="PTHR37305:SF1">
    <property type="entry name" value="MEMBRANE PROTEIN"/>
    <property type="match status" value="1"/>
</dbReference>
<organism evidence="2 3">
    <name type="scientific">Niallia hominis</name>
    <dbReference type="NCBI Taxonomy" id="3133173"/>
    <lineage>
        <taxon>Bacteria</taxon>
        <taxon>Bacillati</taxon>
        <taxon>Bacillota</taxon>
        <taxon>Bacilli</taxon>
        <taxon>Bacillales</taxon>
        <taxon>Bacillaceae</taxon>
        <taxon>Niallia</taxon>
    </lineage>
</organism>
<evidence type="ECO:0000256" key="1">
    <source>
        <dbReference type="SAM" id="Phobius"/>
    </source>
</evidence>
<feature type="transmembrane region" description="Helical" evidence="1">
    <location>
        <begin position="123"/>
        <end position="141"/>
    </location>
</feature>
<evidence type="ECO:0000313" key="2">
    <source>
        <dbReference type="EMBL" id="MEQ2468558.1"/>
    </source>
</evidence>
<feature type="transmembrane region" description="Helical" evidence="1">
    <location>
        <begin position="182"/>
        <end position="202"/>
    </location>
</feature>
<keyword evidence="1" id="KW-0812">Transmembrane</keyword>
<comment type="caution">
    <text evidence="2">The sequence shown here is derived from an EMBL/GenBank/DDBJ whole genome shotgun (WGS) entry which is preliminary data.</text>
</comment>
<name>A0ABV1F599_9BACI</name>
<feature type="transmembrane region" description="Helical" evidence="1">
    <location>
        <begin position="153"/>
        <end position="175"/>
    </location>
</feature>
<evidence type="ECO:0000313" key="3">
    <source>
        <dbReference type="Proteomes" id="UP001465426"/>
    </source>
</evidence>
<dbReference type="RefSeq" id="WP_349205494.1">
    <property type="nucleotide sequence ID" value="NZ_JBBMFN010000116.1"/>
</dbReference>
<keyword evidence="1" id="KW-1133">Transmembrane helix</keyword>
<reference evidence="2 3" key="1">
    <citation type="submission" date="2024-03" db="EMBL/GenBank/DDBJ databases">
        <title>Human intestinal bacterial collection.</title>
        <authorList>
            <person name="Pauvert C."/>
            <person name="Hitch T.C.A."/>
            <person name="Clavel T."/>
        </authorList>
    </citation>
    <scope>NUCLEOTIDE SEQUENCE [LARGE SCALE GENOMIC DNA]</scope>
    <source>
        <strain evidence="2 3">CLA-SR-H024</strain>
    </source>
</reference>
<dbReference type="Pfam" id="PF12679">
    <property type="entry name" value="ABC2_membrane_2"/>
    <property type="match status" value="1"/>
</dbReference>
<keyword evidence="3" id="KW-1185">Reference proteome</keyword>
<feature type="transmembrane region" description="Helical" evidence="1">
    <location>
        <begin position="229"/>
        <end position="252"/>
    </location>
</feature>
<feature type="transmembrane region" description="Helical" evidence="1">
    <location>
        <begin position="21"/>
        <end position="42"/>
    </location>
</feature>
<protein>
    <submittedName>
        <fullName evidence="2">ABC transporter permease subunit</fullName>
    </submittedName>
</protein>
<keyword evidence="1" id="KW-0472">Membrane</keyword>
<dbReference type="PANTHER" id="PTHR37305">
    <property type="entry name" value="INTEGRAL MEMBRANE PROTEIN-RELATED"/>
    <property type="match status" value="1"/>
</dbReference>
<gene>
    <name evidence="2" type="ORF">WMO63_23170</name>
</gene>
<proteinExistence type="predicted"/>
<sequence>MKNFLTLFQKEMLESKRNGKWIWLPVVMMILGVSQPISTYYMPQIIEKAGNLPVGAKIEFPVPTGAEVLAATLSQYGTIGTLLFVLATMGIISHERQNNVLTLIMARPVSAFQYIASKWSSQVIIALSSLFLSYVLTWYYTNLLFSPVRWIDVLTSFLIYSLWIIFILTFTIWIATLLRNTGGIAGVSLTFLAALSLLTGLITKYMKWSPATLRNGATSILMHNQSNDIFLLPIFTTILSSIILLALAVFTFRRLERF</sequence>